<evidence type="ECO:0000313" key="3">
    <source>
        <dbReference type="Proteomes" id="UP000250140"/>
    </source>
</evidence>
<protein>
    <submittedName>
        <fullName evidence="2">Uncharacterized protein</fullName>
    </submittedName>
</protein>
<dbReference type="OrthoDB" id="3920742at2759"/>
<feature type="region of interest" description="Disordered" evidence="1">
    <location>
        <begin position="238"/>
        <end position="276"/>
    </location>
</feature>
<dbReference type="EMBL" id="KV749127">
    <property type="protein sequence ID" value="OCL11028.1"/>
    <property type="molecule type" value="Genomic_DNA"/>
</dbReference>
<dbReference type="Proteomes" id="UP000250140">
    <property type="component" value="Unassembled WGS sequence"/>
</dbReference>
<proteinExistence type="predicted"/>
<name>A0A8E2JVH9_9PEZI</name>
<evidence type="ECO:0000256" key="1">
    <source>
        <dbReference type="SAM" id="MobiDB-lite"/>
    </source>
</evidence>
<gene>
    <name evidence="2" type="ORF">AOQ84DRAFT_387134</name>
</gene>
<organism evidence="2 3">
    <name type="scientific">Glonium stellatum</name>
    <dbReference type="NCBI Taxonomy" id="574774"/>
    <lineage>
        <taxon>Eukaryota</taxon>
        <taxon>Fungi</taxon>
        <taxon>Dikarya</taxon>
        <taxon>Ascomycota</taxon>
        <taxon>Pezizomycotina</taxon>
        <taxon>Dothideomycetes</taxon>
        <taxon>Pleosporomycetidae</taxon>
        <taxon>Gloniales</taxon>
        <taxon>Gloniaceae</taxon>
        <taxon>Glonium</taxon>
    </lineage>
</organism>
<accession>A0A8E2JVH9</accession>
<keyword evidence="3" id="KW-1185">Reference proteome</keyword>
<dbReference type="AlphaFoldDB" id="A0A8E2JVH9"/>
<reference evidence="2 3" key="1">
    <citation type="journal article" date="2016" name="Nat. Commun.">
        <title>Ectomycorrhizal ecology is imprinted in the genome of the dominant symbiotic fungus Cenococcum geophilum.</title>
        <authorList>
            <consortium name="DOE Joint Genome Institute"/>
            <person name="Peter M."/>
            <person name="Kohler A."/>
            <person name="Ohm R.A."/>
            <person name="Kuo A."/>
            <person name="Krutzmann J."/>
            <person name="Morin E."/>
            <person name="Arend M."/>
            <person name="Barry K.W."/>
            <person name="Binder M."/>
            <person name="Choi C."/>
            <person name="Clum A."/>
            <person name="Copeland A."/>
            <person name="Grisel N."/>
            <person name="Haridas S."/>
            <person name="Kipfer T."/>
            <person name="LaButti K."/>
            <person name="Lindquist E."/>
            <person name="Lipzen A."/>
            <person name="Maire R."/>
            <person name="Meier B."/>
            <person name="Mihaltcheva S."/>
            <person name="Molinier V."/>
            <person name="Murat C."/>
            <person name="Poggeler S."/>
            <person name="Quandt C.A."/>
            <person name="Sperisen C."/>
            <person name="Tritt A."/>
            <person name="Tisserant E."/>
            <person name="Crous P.W."/>
            <person name="Henrissat B."/>
            <person name="Nehls U."/>
            <person name="Egli S."/>
            <person name="Spatafora J.W."/>
            <person name="Grigoriev I.V."/>
            <person name="Martin F.M."/>
        </authorList>
    </citation>
    <scope>NUCLEOTIDE SEQUENCE [LARGE SCALE GENOMIC DNA]</scope>
    <source>
        <strain evidence="2 3">CBS 207.34</strain>
    </source>
</reference>
<evidence type="ECO:0000313" key="2">
    <source>
        <dbReference type="EMBL" id="OCL11028.1"/>
    </source>
</evidence>
<sequence length="276" mass="31219">MSTTPLSLTVSDEAGFNETPYSRFPYSNGSDAALKPYIALRSPASSNYSQSIPTELSTTAPQAHISGHKWHLAHSSRTLWTSRRNVELLIKSGQQSMSGSGSARSELWWSWQELESDEVKKLTKYPEEDTADDWEVLGEGKEGGLERWMIETEYGIEDGSGEARADWRSRWLVLYFPTTPISPVGIDIFSNRVRQDPSSGRKYVVYDETIRQIRDELLKMGNSDLGKLTEKINEVRNDGNRKEEVSNPSVSADRIWRNEDEPQETSRGFRGTCTSQ</sequence>